<dbReference type="Proteomes" id="UP001497497">
    <property type="component" value="Unassembled WGS sequence"/>
</dbReference>
<evidence type="ECO:0000313" key="2">
    <source>
        <dbReference type="Proteomes" id="UP001497497"/>
    </source>
</evidence>
<reference evidence="1 2" key="1">
    <citation type="submission" date="2024-04" db="EMBL/GenBank/DDBJ databases">
        <authorList>
            <consortium name="Genoscope - CEA"/>
            <person name="William W."/>
        </authorList>
    </citation>
    <scope>NUCLEOTIDE SEQUENCE [LARGE SCALE GENOMIC DNA]</scope>
</reference>
<gene>
    <name evidence="1" type="ORF">GSLYS_00019186001</name>
</gene>
<comment type="caution">
    <text evidence="1">The sequence shown here is derived from an EMBL/GenBank/DDBJ whole genome shotgun (WGS) entry which is preliminary data.</text>
</comment>
<evidence type="ECO:0000313" key="1">
    <source>
        <dbReference type="EMBL" id="CAL1545809.1"/>
    </source>
</evidence>
<dbReference type="EMBL" id="CAXITT010000736">
    <property type="protein sequence ID" value="CAL1545809.1"/>
    <property type="molecule type" value="Genomic_DNA"/>
</dbReference>
<keyword evidence="2" id="KW-1185">Reference proteome</keyword>
<accession>A0AAV2ILS1</accession>
<name>A0AAV2ILS1_LYMST</name>
<sequence length="393" mass="44510">MALRQGGILPCTATAVRNEIREILQSGNFYVTEEIAREMSVINNALEHLSLDDTFLTTSQNWQKQPGNFTPAETAQHLSGAMNAIQRIGMCLQECKYRLANSVVNGKQENQIRELHQWTISVLKNAQRELESYTFDAADRIKQFGDTIGVTDRYTGYRNNLSRGTRDPFQMKTTWMDKAGELGLMNNLTRSHTTLGSPTLDERVVKRTMRFVGEPSNQFSEFGGVPPANMGALKKQVRFGTVNPPMRVTRGYRTIDSLYPKSTVPLNGGPPLQSSVMDEVKTLNALNACEQYDRVDRYANIIPPEKRPYELNSPQEQAGINTVFPGKTEYMLRYTAPDTNGAISEFKINPSPDFTIYGRPIQSNVFLPNFTEYQSRYEWPSGDKVVRLPWLRN</sequence>
<proteinExistence type="predicted"/>
<dbReference type="AlphaFoldDB" id="A0AAV2ILS1"/>
<protein>
    <submittedName>
        <fullName evidence="1">Uncharacterized protein</fullName>
    </submittedName>
</protein>
<organism evidence="1 2">
    <name type="scientific">Lymnaea stagnalis</name>
    <name type="common">Great pond snail</name>
    <name type="synonym">Helix stagnalis</name>
    <dbReference type="NCBI Taxonomy" id="6523"/>
    <lineage>
        <taxon>Eukaryota</taxon>
        <taxon>Metazoa</taxon>
        <taxon>Spiralia</taxon>
        <taxon>Lophotrochozoa</taxon>
        <taxon>Mollusca</taxon>
        <taxon>Gastropoda</taxon>
        <taxon>Heterobranchia</taxon>
        <taxon>Euthyneura</taxon>
        <taxon>Panpulmonata</taxon>
        <taxon>Hygrophila</taxon>
        <taxon>Lymnaeoidea</taxon>
        <taxon>Lymnaeidae</taxon>
        <taxon>Lymnaea</taxon>
    </lineage>
</organism>